<evidence type="ECO:0008006" key="3">
    <source>
        <dbReference type="Google" id="ProtNLM"/>
    </source>
</evidence>
<dbReference type="EMBL" id="MLCO01000007">
    <property type="protein sequence ID" value="ONG58945.1"/>
    <property type="molecule type" value="Genomic_DNA"/>
</dbReference>
<keyword evidence="2" id="KW-1185">Reference proteome</keyword>
<reference evidence="1 2" key="1">
    <citation type="submission" date="2016-10" db="EMBL/GenBank/DDBJ databases">
        <title>Draft Genome sequence of Roseomonas sp. strain M3.</title>
        <authorList>
            <person name="Subhash Y."/>
            <person name="Lee S."/>
        </authorList>
    </citation>
    <scope>NUCLEOTIDE SEQUENCE [LARGE SCALE GENOMIC DNA]</scope>
    <source>
        <strain evidence="1 2">M3</strain>
    </source>
</reference>
<dbReference type="Proteomes" id="UP000188879">
    <property type="component" value="Unassembled WGS sequence"/>
</dbReference>
<accession>A0A1V2H8Y9</accession>
<sequence>MPRRYFVALLGSLGGSFALFYLVLFGLGATGHLPPPSLANSICVDEKLAHLRAQPPEAPNLLVIGSSIAWRHFDGDVVRRENPQVRPLNGAFCGLTANQSTFAGSWLLQHYPSVREVVMIASPHDFENCGRMRTEVFDPRDAEDFVYRGSSPWPYYIKYFAPGALLRNALTIGAKRAGGEVMDPLIFDRYASGPMETHGVRDTLLYGPVRHFDQACFDALDRFAREMRREGRRVLLASTPMHPAWKRLNDPDNAMQDAFGQRVRQVLAPLGGEFWDGDGARVVDEAAFYDGIHLRWSAVAPYSAALARHFQFGAAPPAAAAALAGAPRL</sequence>
<evidence type="ECO:0000313" key="1">
    <source>
        <dbReference type="EMBL" id="ONG58945.1"/>
    </source>
</evidence>
<dbReference type="RefSeq" id="WP_076955533.1">
    <property type="nucleotide sequence ID" value="NZ_MLCO01000007.1"/>
</dbReference>
<proteinExistence type="predicted"/>
<comment type="caution">
    <text evidence="1">The sequence shown here is derived from an EMBL/GenBank/DDBJ whole genome shotgun (WGS) entry which is preliminary data.</text>
</comment>
<dbReference type="SUPFAM" id="SSF52266">
    <property type="entry name" value="SGNH hydrolase"/>
    <property type="match status" value="1"/>
</dbReference>
<dbReference type="OrthoDB" id="8259886at2"/>
<protein>
    <recommendedName>
        <fullName evidence="3">SGNH hydrolase-type esterase domain-containing protein</fullName>
    </recommendedName>
</protein>
<evidence type="ECO:0000313" key="2">
    <source>
        <dbReference type="Proteomes" id="UP000188879"/>
    </source>
</evidence>
<dbReference type="AlphaFoldDB" id="A0A1V2H8Y9"/>
<organism evidence="1 2">
    <name type="scientific">Teichococcus deserti</name>
    <dbReference type="NCBI Taxonomy" id="1817963"/>
    <lineage>
        <taxon>Bacteria</taxon>
        <taxon>Pseudomonadati</taxon>
        <taxon>Pseudomonadota</taxon>
        <taxon>Alphaproteobacteria</taxon>
        <taxon>Acetobacterales</taxon>
        <taxon>Roseomonadaceae</taxon>
        <taxon>Roseomonas</taxon>
    </lineage>
</organism>
<gene>
    <name evidence="1" type="ORF">BKE38_01100</name>
</gene>
<name>A0A1V2H8Y9_9PROT</name>